<feature type="region of interest" description="Disordered" evidence="3">
    <location>
        <begin position="312"/>
        <end position="332"/>
    </location>
</feature>
<evidence type="ECO:0000256" key="2">
    <source>
        <dbReference type="ARBA" id="ARBA00008164"/>
    </source>
</evidence>
<keyword evidence="4" id="KW-0812">Transmembrane</keyword>
<evidence type="ECO:0000256" key="1">
    <source>
        <dbReference type="ARBA" id="ARBA00004167"/>
    </source>
</evidence>
<comment type="similarity">
    <text evidence="2">Belongs to the band 7/mec-2 family.</text>
</comment>
<protein>
    <submittedName>
        <fullName evidence="6">SPFH domain-containing protein</fullName>
    </submittedName>
</protein>
<dbReference type="SUPFAM" id="SSF117892">
    <property type="entry name" value="Band 7/SPFH domain"/>
    <property type="match status" value="1"/>
</dbReference>
<dbReference type="Gene3D" id="3.30.479.30">
    <property type="entry name" value="Band 7 domain"/>
    <property type="match status" value="1"/>
</dbReference>
<proteinExistence type="inferred from homology"/>
<organism evidence="6 7">
    <name type="scientific">Pseudodesulfovibrio karagichevae</name>
    <dbReference type="NCBI Taxonomy" id="3239305"/>
    <lineage>
        <taxon>Bacteria</taxon>
        <taxon>Pseudomonadati</taxon>
        <taxon>Thermodesulfobacteriota</taxon>
        <taxon>Desulfovibrionia</taxon>
        <taxon>Desulfovibrionales</taxon>
        <taxon>Desulfovibrionaceae</taxon>
    </lineage>
</organism>
<evidence type="ECO:0000259" key="5">
    <source>
        <dbReference type="SMART" id="SM00244"/>
    </source>
</evidence>
<accession>A0ABV4K9H9</accession>
<keyword evidence="7" id="KW-1185">Reference proteome</keyword>
<dbReference type="PANTHER" id="PTHR43327:SF10">
    <property type="entry name" value="STOMATIN-LIKE PROTEIN 2, MITOCHONDRIAL"/>
    <property type="match status" value="1"/>
</dbReference>
<dbReference type="PANTHER" id="PTHR43327">
    <property type="entry name" value="STOMATIN-LIKE PROTEIN 2, MITOCHONDRIAL"/>
    <property type="match status" value="1"/>
</dbReference>
<dbReference type="InterPro" id="IPR036013">
    <property type="entry name" value="Band_7/SPFH_dom_sf"/>
</dbReference>
<evidence type="ECO:0000313" key="6">
    <source>
        <dbReference type="EMBL" id="MEZ7198432.1"/>
    </source>
</evidence>
<evidence type="ECO:0000313" key="7">
    <source>
        <dbReference type="Proteomes" id="UP001568698"/>
    </source>
</evidence>
<dbReference type="Pfam" id="PF01145">
    <property type="entry name" value="Band_7"/>
    <property type="match status" value="1"/>
</dbReference>
<evidence type="ECO:0000256" key="3">
    <source>
        <dbReference type="SAM" id="MobiDB-lite"/>
    </source>
</evidence>
<sequence length="332" mass="36240">MDPATMTSLVTALVFVLLVVVLIIKTAVVVPQKSQFVVERLGKYAKTIGAGLHILIPFIDRIAYKRSLKEEVMDIPAQTCITRDNVSVTIDGVLYIRVMDAKMSAYGIENYYIAASQLAQTSLRSAIGKIDLDKTFEERESINASVVQAVDEAAQEWGVKVMRYEIKDITPPGTVMAAMEAQMKAEREKRAEIATSEGDRQSRINRAEGLRQEAIHVSEGEKQKRINEAEGRAQEILLVADATAEGIRKVAEAVNLPGGPEAMNLKVAQQYIDEFGKLAKTNNTMIIPADLASMGGMVATATEIINTAMHKGRGGKGDCKAVQPGQPDFKME</sequence>
<comment type="caution">
    <text evidence="6">The sequence shown here is derived from an EMBL/GenBank/DDBJ whole genome shotgun (WGS) entry which is preliminary data.</text>
</comment>
<dbReference type="SMART" id="SM00244">
    <property type="entry name" value="PHB"/>
    <property type="match status" value="1"/>
</dbReference>
<dbReference type="EMBL" id="JBGLYH010000069">
    <property type="protein sequence ID" value="MEZ7198432.1"/>
    <property type="molecule type" value="Genomic_DNA"/>
</dbReference>
<keyword evidence="4" id="KW-1133">Transmembrane helix</keyword>
<dbReference type="PRINTS" id="PR00721">
    <property type="entry name" value="STOMATIN"/>
</dbReference>
<dbReference type="InterPro" id="IPR050710">
    <property type="entry name" value="Band7/mec-2_domain"/>
</dbReference>
<gene>
    <name evidence="6" type="ORF">AB6M95_16905</name>
</gene>
<dbReference type="RefSeq" id="WP_371387921.1">
    <property type="nucleotide sequence ID" value="NZ_JBGLYH010000069.1"/>
</dbReference>
<dbReference type="Pfam" id="PF16200">
    <property type="entry name" value="Band_7_C"/>
    <property type="match status" value="1"/>
</dbReference>
<dbReference type="InterPro" id="IPR032435">
    <property type="entry name" value="STML2-like_C"/>
</dbReference>
<name>A0ABV4K9H9_9BACT</name>
<reference evidence="6 7" key="1">
    <citation type="submission" date="2024-08" db="EMBL/GenBank/DDBJ databases">
        <title>Sulfate-reducing bacteria isolated from formation water of the oil field in Kazakhstan and description of Pseudodesulfovibrio sp.</title>
        <authorList>
            <person name="Bidzhieva S.K."/>
            <person name="Tourova T.P."/>
            <person name="Grouzdev D.S."/>
            <person name="Beletsky A.V."/>
            <person name="Sokolova D.S."/>
            <person name="Samigullina S.R."/>
            <person name="Poltaraus A.B."/>
            <person name="Avtukh A.N."/>
            <person name="Tereshina V.M."/>
            <person name="Zhaparov N.S."/>
            <person name="Mardanov A.V."/>
            <person name="Nazina T.N."/>
        </authorList>
    </citation>
    <scope>NUCLEOTIDE SEQUENCE [LARGE SCALE GENOMIC DNA]</scope>
    <source>
        <strain evidence="6 7">9FUS</strain>
    </source>
</reference>
<evidence type="ECO:0000256" key="4">
    <source>
        <dbReference type="SAM" id="Phobius"/>
    </source>
</evidence>
<dbReference type="Proteomes" id="UP001568698">
    <property type="component" value="Unassembled WGS sequence"/>
</dbReference>
<feature type="domain" description="Band 7" evidence="5">
    <location>
        <begin position="25"/>
        <end position="183"/>
    </location>
</feature>
<dbReference type="InterPro" id="IPR001972">
    <property type="entry name" value="Stomatin_HflK_fam"/>
</dbReference>
<comment type="subcellular location">
    <subcellularLocation>
        <location evidence="1">Membrane</location>
        <topology evidence="1">Single-pass membrane protein</topology>
    </subcellularLocation>
</comment>
<dbReference type="CDD" id="cd08829">
    <property type="entry name" value="SPFH_paraslipin"/>
    <property type="match status" value="1"/>
</dbReference>
<dbReference type="InterPro" id="IPR001107">
    <property type="entry name" value="Band_7"/>
</dbReference>
<keyword evidence="4" id="KW-0472">Membrane</keyword>
<feature type="transmembrane region" description="Helical" evidence="4">
    <location>
        <begin position="6"/>
        <end position="30"/>
    </location>
</feature>